<reference evidence="2 3" key="1">
    <citation type="submission" date="2020-01" db="EMBL/GenBank/DDBJ databases">
        <authorList>
            <person name="Gupta K D."/>
        </authorList>
    </citation>
    <scope>NUCLEOTIDE SEQUENCE [LARGE SCALE GENOMIC DNA]</scope>
</reference>
<protein>
    <recommendedName>
        <fullName evidence="1">Amine oxidase domain-containing protein</fullName>
    </recommendedName>
</protein>
<proteinExistence type="predicted"/>
<organism evidence="2 3">
    <name type="scientific">Cyclocybe aegerita</name>
    <name type="common">Black poplar mushroom</name>
    <name type="synonym">Agrocybe aegerita</name>
    <dbReference type="NCBI Taxonomy" id="1973307"/>
    <lineage>
        <taxon>Eukaryota</taxon>
        <taxon>Fungi</taxon>
        <taxon>Dikarya</taxon>
        <taxon>Basidiomycota</taxon>
        <taxon>Agaricomycotina</taxon>
        <taxon>Agaricomycetes</taxon>
        <taxon>Agaricomycetidae</taxon>
        <taxon>Agaricales</taxon>
        <taxon>Agaricineae</taxon>
        <taxon>Bolbitiaceae</taxon>
        <taxon>Cyclocybe</taxon>
    </lineage>
</organism>
<dbReference type="Gene3D" id="3.50.50.60">
    <property type="entry name" value="FAD/NAD(P)-binding domain"/>
    <property type="match status" value="1"/>
</dbReference>
<evidence type="ECO:0000313" key="2">
    <source>
        <dbReference type="EMBL" id="CAA7265489.1"/>
    </source>
</evidence>
<dbReference type="AlphaFoldDB" id="A0A8S0VS11"/>
<dbReference type="Gene3D" id="3.90.660.10">
    <property type="match status" value="1"/>
</dbReference>
<feature type="domain" description="Amine oxidase" evidence="1">
    <location>
        <begin position="223"/>
        <end position="307"/>
    </location>
</feature>
<dbReference type="Gene3D" id="1.10.405.10">
    <property type="entry name" value="Guanine Nucleotide Dissociation Inhibitor, domain 1"/>
    <property type="match status" value="1"/>
</dbReference>
<sequence>MKVAVVGSGVSGLGATWLLNEHSDHEVHLFESDDRPGGHANTVHYVPKGKSKGVDVDTGFIVFNPATYPNFIRFLQLTPAQPKSLLSRLSSLGSSSESEDDDGIRIDKTEMTFSISRDNGAFEWAGKNLATIFCQPRRLFDSQMWRMIYDVLRFNACARRVLLTPSREGEREISIGEYLHGEGYSSAFRNNYLIPMTAAIWSTPPDKCFLDFPARTLIQFLYNHHLLQITGKPAWLTIHGGSHKYVDRILHKLPSTQLHLSTPITSVRTLKSEEGGKPQVVLRSADGSEEVFDHVILACHSDTALEILRAGNIQPDEERILSQFQWNHNEAVLHSDENLMPRSRLAWSCWNYLSFTKAVPYASNKSGYISDTDSSDTNDDLYEGVKIQRPQRTVKMEINEVSLTYGMNDLQHIPYSRYGAVLVTLNPPFEPDADKIAGRWKYDHPVLDSKAVKAQNEMYRIQNMRSISYAGAYLKYGFHEDGFTSGLLAACSLDAGQESIPAATSYTSTLKGSTIPTRKETVRPPFEIQHADHHVRLSRAGSENTFYAYAAVPFDWLEGTGVRALVGSVGAMSSWV</sequence>
<dbReference type="InterPro" id="IPR050464">
    <property type="entry name" value="Zeta_carotene_desat/Oxidored"/>
</dbReference>
<dbReference type="EMBL" id="CACVBS010000049">
    <property type="protein sequence ID" value="CAA7265489.1"/>
    <property type="molecule type" value="Genomic_DNA"/>
</dbReference>
<dbReference type="PANTHER" id="PTHR42923">
    <property type="entry name" value="PROTOPORPHYRINOGEN OXIDASE"/>
    <property type="match status" value="1"/>
</dbReference>
<dbReference type="OrthoDB" id="5977668at2759"/>
<evidence type="ECO:0000313" key="3">
    <source>
        <dbReference type="Proteomes" id="UP000467700"/>
    </source>
</evidence>
<dbReference type="PANTHER" id="PTHR42923:SF17">
    <property type="entry name" value="AMINE OXIDASE DOMAIN-CONTAINING PROTEIN"/>
    <property type="match status" value="1"/>
</dbReference>
<accession>A0A8S0VS11</accession>
<name>A0A8S0VS11_CYCAE</name>
<dbReference type="InterPro" id="IPR036188">
    <property type="entry name" value="FAD/NAD-bd_sf"/>
</dbReference>
<dbReference type="GO" id="GO:0016491">
    <property type="term" value="F:oxidoreductase activity"/>
    <property type="evidence" value="ECO:0007669"/>
    <property type="project" value="InterPro"/>
</dbReference>
<dbReference type="Pfam" id="PF13450">
    <property type="entry name" value="NAD_binding_8"/>
    <property type="match status" value="1"/>
</dbReference>
<evidence type="ECO:0000259" key="1">
    <source>
        <dbReference type="Pfam" id="PF01593"/>
    </source>
</evidence>
<comment type="caution">
    <text evidence="2">The sequence shown here is derived from an EMBL/GenBank/DDBJ whole genome shotgun (WGS) entry which is preliminary data.</text>
</comment>
<dbReference type="Pfam" id="PF01593">
    <property type="entry name" value="Amino_oxidase"/>
    <property type="match status" value="1"/>
</dbReference>
<gene>
    <name evidence="2" type="ORF">AAE3_LOCUS7825</name>
</gene>
<dbReference type="FunFam" id="1.10.405.20:FF:000001">
    <property type="entry name" value="Amine oxidase"/>
    <property type="match status" value="1"/>
</dbReference>
<dbReference type="InterPro" id="IPR002937">
    <property type="entry name" value="Amino_oxidase"/>
</dbReference>
<keyword evidence="3" id="KW-1185">Reference proteome</keyword>
<dbReference type="Proteomes" id="UP000467700">
    <property type="component" value="Unassembled WGS sequence"/>
</dbReference>
<dbReference type="SUPFAM" id="SSF51905">
    <property type="entry name" value="FAD/NAD(P)-binding domain"/>
    <property type="match status" value="1"/>
</dbReference>